<proteinExistence type="predicted"/>
<reference evidence="1" key="2">
    <citation type="submission" date="2020-06" db="EMBL/GenBank/DDBJ databases">
        <title>Helianthus annuus Genome sequencing and assembly Release 2.</title>
        <authorList>
            <person name="Gouzy J."/>
            <person name="Langlade N."/>
            <person name="Munos S."/>
        </authorList>
    </citation>
    <scope>NUCLEOTIDE SEQUENCE</scope>
    <source>
        <tissue evidence="1">Leaves</tissue>
    </source>
</reference>
<evidence type="ECO:0000313" key="2">
    <source>
        <dbReference type="Proteomes" id="UP000215914"/>
    </source>
</evidence>
<protein>
    <submittedName>
        <fullName evidence="1">Uncharacterized protein</fullName>
    </submittedName>
</protein>
<organism evidence="1 2">
    <name type="scientific">Helianthus annuus</name>
    <name type="common">Common sunflower</name>
    <dbReference type="NCBI Taxonomy" id="4232"/>
    <lineage>
        <taxon>Eukaryota</taxon>
        <taxon>Viridiplantae</taxon>
        <taxon>Streptophyta</taxon>
        <taxon>Embryophyta</taxon>
        <taxon>Tracheophyta</taxon>
        <taxon>Spermatophyta</taxon>
        <taxon>Magnoliopsida</taxon>
        <taxon>eudicotyledons</taxon>
        <taxon>Gunneridae</taxon>
        <taxon>Pentapetalae</taxon>
        <taxon>asterids</taxon>
        <taxon>campanulids</taxon>
        <taxon>Asterales</taxon>
        <taxon>Asteraceae</taxon>
        <taxon>Asteroideae</taxon>
        <taxon>Heliantheae alliance</taxon>
        <taxon>Heliantheae</taxon>
        <taxon>Helianthus</taxon>
    </lineage>
</organism>
<keyword evidence="2" id="KW-1185">Reference proteome</keyword>
<dbReference type="EMBL" id="MNCJ02000320">
    <property type="protein sequence ID" value="KAF5805614.1"/>
    <property type="molecule type" value="Genomic_DNA"/>
</dbReference>
<dbReference type="AlphaFoldDB" id="A0A9K3IYQ7"/>
<comment type="caution">
    <text evidence="1">The sequence shown here is derived from an EMBL/GenBank/DDBJ whole genome shotgun (WGS) entry which is preliminary data.</text>
</comment>
<name>A0A9K3IYQ7_HELAN</name>
<gene>
    <name evidence="1" type="ORF">HanXRQr2_Chr05g0211431</name>
</gene>
<accession>A0A9K3IYQ7</accession>
<sequence length="65" mass="7431">MSRINSPSLYSKSKSLATLGHKLYSVILLCPPSFSVSRYRSSKHTFRISMHRPVTVWMLYPVSLS</sequence>
<dbReference type="Proteomes" id="UP000215914">
    <property type="component" value="Unassembled WGS sequence"/>
</dbReference>
<dbReference type="Gramene" id="mRNA:HanXRQr2_Chr05g0211431">
    <property type="protein sequence ID" value="CDS:HanXRQr2_Chr05g0211431.1"/>
    <property type="gene ID" value="HanXRQr2_Chr05g0211431"/>
</dbReference>
<reference evidence="1" key="1">
    <citation type="journal article" date="2017" name="Nature">
        <title>The sunflower genome provides insights into oil metabolism, flowering and Asterid evolution.</title>
        <authorList>
            <person name="Badouin H."/>
            <person name="Gouzy J."/>
            <person name="Grassa C.J."/>
            <person name="Murat F."/>
            <person name="Staton S.E."/>
            <person name="Cottret L."/>
            <person name="Lelandais-Briere C."/>
            <person name="Owens G.L."/>
            <person name="Carrere S."/>
            <person name="Mayjonade B."/>
            <person name="Legrand L."/>
            <person name="Gill N."/>
            <person name="Kane N.C."/>
            <person name="Bowers J.E."/>
            <person name="Hubner S."/>
            <person name="Bellec A."/>
            <person name="Berard A."/>
            <person name="Berges H."/>
            <person name="Blanchet N."/>
            <person name="Boniface M.C."/>
            <person name="Brunel D."/>
            <person name="Catrice O."/>
            <person name="Chaidir N."/>
            <person name="Claudel C."/>
            <person name="Donnadieu C."/>
            <person name="Faraut T."/>
            <person name="Fievet G."/>
            <person name="Helmstetter N."/>
            <person name="King M."/>
            <person name="Knapp S.J."/>
            <person name="Lai Z."/>
            <person name="Le Paslier M.C."/>
            <person name="Lippi Y."/>
            <person name="Lorenzon L."/>
            <person name="Mandel J.R."/>
            <person name="Marage G."/>
            <person name="Marchand G."/>
            <person name="Marquand E."/>
            <person name="Bret-Mestries E."/>
            <person name="Morien E."/>
            <person name="Nambeesan S."/>
            <person name="Nguyen T."/>
            <person name="Pegot-Espagnet P."/>
            <person name="Pouilly N."/>
            <person name="Raftis F."/>
            <person name="Sallet E."/>
            <person name="Schiex T."/>
            <person name="Thomas J."/>
            <person name="Vandecasteele C."/>
            <person name="Vares D."/>
            <person name="Vear F."/>
            <person name="Vautrin S."/>
            <person name="Crespi M."/>
            <person name="Mangin B."/>
            <person name="Burke J.M."/>
            <person name="Salse J."/>
            <person name="Munos S."/>
            <person name="Vincourt P."/>
            <person name="Rieseberg L.H."/>
            <person name="Langlade N.B."/>
        </authorList>
    </citation>
    <scope>NUCLEOTIDE SEQUENCE</scope>
    <source>
        <tissue evidence="1">Leaves</tissue>
    </source>
</reference>
<evidence type="ECO:0000313" key="1">
    <source>
        <dbReference type="EMBL" id="KAF5805614.1"/>
    </source>
</evidence>